<keyword evidence="3" id="KW-1185">Reference proteome</keyword>
<dbReference type="EMBL" id="VJZE01000071">
    <property type="protein sequence ID" value="MPY40860.1"/>
    <property type="molecule type" value="Genomic_DNA"/>
</dbReference>
<dbReference type="Proteomes" id="UP000326979">
    <property type="component" value="Unassembled WGS sequence"/>
</dbReference>
<dbReference type="AlphaFoldDB" id="A0A5N8W026"/>
<organism evidence="2 3">
    <name type="scientific">Streptomyces phyllanthi</name>
    <dbReference type="NCBI Taxonomy" id="1803180"/>
    <lineage>
        <taxon>Bacteria</taxon>
        <taxon>Bacillati</taxon>
        <taxon>Actinomycetota</taxon>
        <taxon>Actinomycetes</taxon>
        <taxon>Kitasatosporales</taxon>
        <taxon>Streptomycetaceae</taxon>
        <taxon>Streptomyces</taxon>
    </lineage>
</organism>
<feature type="chain" id="PRO_5024806372" evidence="1">
    <location>
        <begin position="25"/>
        <end position="65"/>
    </location>
</feature>
<accession>A0A5N8W026</accession>
<protein>
    <submittedName>
        <fullName evidence="2">Uncharacterized protein</fullName>
    </submittedName>
</protein>
<evidence type="ECO:0000313" key="2">
    <source>
        <dbReference type="EMBL" id="MPY40860.1"/>
    </source>
</evidence>
<name>A0A5N8W026_9ACTN</name>
<keyword evidence="1" id="KW-0732">Signal</keyword>
<evidence type="ECO:0000313" key="3">
    <source>
        <dbReference type="Proteomes" id="UP000326979"/>
    </source>
</evidence>
<dbReference type="RefSeq" id="WP_152783761.1">
    <property type="nucleotide sequence ID" value="NZ_BAABEQ010000079.1"/>
</dbReference>
<reference evidence="2 3" key="1">
    <citation type="submission" date="2019-07" db="EMBL/GenBank/DDBJ databases">
        <title>New species of Amycolatopsis and Streptomyces.</title>
        <authorList>
            <person name="Duangmal K."/>
            <person name="Teo W.F.A."/>
            <person name="Lipun K."/>
        </authorList>
    </citation>
    <scope>NUCLEOTIDE SEQUENCE [LARGE SCALE GENOMIC DNA]</scope>
    <source>
        <strain evidence="2 3">TISTR 2346</strain>
    </source>
</reference>
<comment type="caution">
    <text evidence="2">The sequence shown here is derived from an EMBL/GenBank/DDBJ whole genome shotgun (WGS) entry which is preliminary data.</text>
</comment>
<dbReference type="OrthoDB" id="3544299at2"/>
<sequence length="65" mass="6324">MRRAATVLLGTLAIAGALSVPAHAVPDPTATLTCVTGTPADVAGLVDPASPAVPTEVPLTHCVAP</sequence>
<gene>
    <name evidence="2" type="ORF">FNH04_13385</name>
</gene>
<feature type="signal peptide" evidence="1">
    <location>
        <begin position="1"/>
        <end position="24"/>
    </location>
</feature>
<evidence type="ECO:0000256" key="1">
    <source>
        <dbReference type="SAM" id="SignalP"/>
    </source>
</evidence>
<proteinExistence type="predicted"/>